<name>A0A0C9TU93_PAXIN</name>
<dbReference type="Proteomes" id="UP000053647">
    <property type="component" value="Unassembled WGS sequence"/>
</dbReference>
<dbReference type="AlphaFoldDB" id="A0A0C9TU93"/>
<dbReference type="EMBL" id="KN819380">
    <property type="protein sequence ID" value="KIJ11377.1"/>
    <property type="molecule type" value="Genomic_DNA"/>
</dbReference>
<reference evidence="1 2" key="1">
    <citation type="submission" date="2014-06" db="EMBL/GenBank/DDBJ databases">
        <authorList>
            <consortium name="DOE Joint Genome Institute"/>
            <person name="Kuo A."/>
            <person name="Kohler A."/>
            <person name="Nagy L.G."/>
            <person name="Floudas D."/>
            <person name="Copeland A."/>
            <person name="Barry K.W."/>
            <person name="Cichocki N."/>
            <person name="Veneault-Fourrey C."/>
            <person name="LaButti K."/>
            <person name="Lindquist E.A."/>
            <person name="Lipzen A."/>
            <person name="Lundell T."/>
            <person name="Morin E."/>
            <person name="Murat C."/>
            <person name="Sun H."/>
            <person name="Tunlid A."/>
            <person name="Henrissat B."/>
            <person name="Grigoriev I.V."/>
            <person name="Hibbett D.S."/>
            <person name="Martin F."/>
            <person name="Nordberg H.P."/>
            <person name="Cantor M.N."/>
            <person name="Hua S.X."/>
        </authorList>
    </citation>
    <scope>NUCLEOTIDE SEQUENCE [LARGE SCALE GENOMIC DNA]</scope>
    <source>
        <strain evidence="1 2">ATCC 200175</strain>
    </source>
</reference>
<gene>
    <name evidence="1" type="ORF">PAXINDRAFT_84573</name>
</gene>
<organism evidence="1 2">
    <name type="scientific">Paxillus involutus ATCC 200175</name>
    <dbReference type="NCBI Taxonomy" id="664439"/>
    <lineage>
        <taxon>Eukaryota</taxon>
        <taxon>Fungi</taxon>
        <taxon>Dikarya</taxon>
        <taxon>Basidiomycota</taxon>
        <taxon>Agaricomycotina</taxon>
        <taxon>Agaricomycetes</taxon>
        <taxon>Agaricomycetidae</taxon>
        <taxon>Boletales</taxon>
        <taxon>Paxilineae</taxon>
        <taxon>Paxillaceae</taxon>
        <taxon>Paxillus</taxon>
    </lineage>
</organism>
<accession>A0A0C9TU93</accession>
<dbReference type="HOGENOM" id="CLU_006344_15_1_1"/>
<reference evidence="2" key="2">
    <citation type="submission" date="2015-01" db="EMBL/GenBank/DDBJ databases">
        <title>Evolutionary Origins and Diversification of the Mycorrhizal Mutualists.</title>
        <authorList>
            <consortium name="DOE Joint Genome Institute"/>
            <consortium name="Mycorrhizal Genomics Consortium"/>
            <person name="Kohler A."/>
            <person name="Kuo A."/>
            <person name="Nagy L.G."/>
            <person name="Floudas D."/>
            <person name="Copeland A."/>
            <person name="Barry K.W."/>
            <person name="Cichocki N."/>
            <person name="Veneault-Fourrey C."/>
            <person name="LaButti K."/>
            <person name="Lindquist E.A."/>
            <person name="Lipzen A."/>
            <person name="Lundell T."/>
            <person name="Morin E."/>
            <person name="Murat C."/>
            <person name="Riley R."/>
            <person name="Ohm R."/>
            <person name="Sun H."/>
            <person name="Tunlid A."/>
            <person name="Henrissat B."/>
            <person name="Grigoriev I.V."/>
            <person name="Hibbett D.S."/>
            <person name="Martin F."/>
        </authorList>
    </citation>
    <scope>NUCLEOTIDE SEQUENCE [LARGE SCALE GENOMIC DNA]</scope>
    <source>
        <strain evidence="2">ATCC 200175</strain>
    </source>
</reference>
<keyword evidence="2" id="KW-1185">Reference proteome</keyword>
<evidence type="ECO:0000313" key="1">
    <source>
        <dbReference type="EMBL" id="KIJ11377.1"/>
    </source>
</evidence>
<protein>
    <submittedName>
        <fullName evidence="1">Uncharacterized protein</fullName>
    </submittedName>
</protein>
<feature type="non-terminal residue" evidence="1">
    <location>
        <position position="1"/>
    </location>
</feature>
<sequence length="107" mass="11980">PHHMRTLTQMDEDIGCPSLPDLVACFLYNQRNPDVDISKCPQFVGKAYSYPSAVATFYTPSDPCGVGGMYRQHIHARSSWRSGQERHDCVFAEKDPTLPGFQGLYVA</sequence>
<proteinExistence type="predicted"/>
<evidence type="ECO:0000313" key="2">
    <source>
        <dbReference type="Proteomes" id="UP000053647"/>
    </source>
</evidence>
<dbReference type="OrthoDB" id="3187773at2759"/>